<dbReference type="EMBL" id="BDOQ01000013">
    <property type="protein sequence ID" value="GBG15153.1"/>
    <property type="molecule type" value="Genomic_DNA"/>
</dbReference>
<dbReference type="Proteomes" id="UP000245081">
    <property type="component" value="Unassembled WGS sequence"/>
</dbReference>
<dbReference type="InterPro" id="IPR006659">
    <property type="entry name" value="Arsenate_reductase"/>
</dbReference>
<evidence type="ECO:0000256" key="3">
    <source>
        <dbReference type="ARBA" id="ARBA00023002"/>
    </source>
</evidence>
<evidence type="ECO:0000256" key="1">
    <source>
        <dbReference type="ARBA" id="ARBA00007198"/>
    </source>
</evidence>
<comment type="caution">
    <text evidence="7">The sequence shown here is derived from an EMBL/GenBank/DDBJ whole genome shotgun (WGS) entry which is preliminary data.</text>
</comment>
<dbReference type="GO" id="GO:0003924">
    <property type="term" value="F:GTPase activity"/>
    <property type="evidence" value="ECO:0007669"/>
    <property type="project" value="TreeGrafter"/>
</dbReference>
<dbReference type="InterPro" id="IPR019991">
    <property type="entry name" value="GTP-bd_ribosome_bgen"/>
</dbReference>
<comment type="similarity">
    <text evidence="1 5">Belongs to the ArsC family.</text>
</comment>
<dbReference type="SUPFAM" id="SSF52540">
    <property type="entry name" value="P-loop containing nucleoside triphosphate hydrolases"/>
    <property type="match status" value="1"/>
</dbReference>
<dbReference type="Pfam" id="PF03960">
    <property type="entry name" value="ArsC"/>
    <property type="match status" value="1"/>
</dbReference>
<proteinExistence type="inferred from homology"/>
<keyword evidence="3" id="KW-0560">Oxidoreductase</keyword>
<dbReference type="Gene3D" id="1.10.1580.10">
    <property type="match status" value="1"/>
</dbReference>
<dbReference type="InterPro" id="IPR036249">
    <property type="entry name" value="Thioredoxin-like_sf"/>
</dbReference>
<evidence type="ECO:0000256" key="4">
    <source>
        <dbReference type="ARBA" id="ARBA00023134"/>
    </source>
</evidence>
<dbReference type="AlphaFoldDB" id="A0A2R5FEI7"/>
<dbReference type="InterPro" id="IPR006660">
    <property type="entry name" value="Arsenate_reductase-like"/>
</dbReference>
<dbReference type="Gene3D" id="3.40.30.10">
    <property type="entry name" value="Glutaredoxin"/>
    <property type="match status" value="1"/>
</dbReference>
<dbReference type="NCBIfam" id="TIGR03596">
    <property type="entry name" value="GTPase_YlqF"/>
    <property type="match status" value="1"/>
</dbReference>
<evidence type="ECO:0000256" key="2">
    <source>
        <dbReference type="ARBA" id="ARBA00022741"/>
    </source>
</evidence>
<feature type="domain" description="G" evidence="6">
    <location>
        <begin position="118"/>
        <end position="206"/>
    </location>
</feature>
<dbReference type="InterPro" id="IPR006073">
    <property type="entry name" value="GTP-bd"/>
</dbReference>
<reference evidence="7 8" key="1">
    <citation type="journal article" date="2018" name="Environ. Microbiol.">
        <title>Isolation and genomic characterization of Novimethylophilus kurashikiensis gen. nov. sp. nov., a new lanthanide-dependent methylotrophic species of Methylophilaceae.</title>
        <authorList>
            <person name="Lv H."/>
            <person name="Sahin N."/>
            <person name="Tani A."/>
        </authorList>
    </citation>
    <scope>NUCLEOTIDE SEQUENCE [LARGE SCALE GENOMIC DNA]</scope>
    <source>
        <strain evidence="7 8">La2-4</strain>
    </source>
</reference>
<dbReference type="CDD" id="cd01856">
    <property type="entry name" value="YlqF"/>
    <property type="match status" value="1"/>
</dbReference>
<evidence type="ECO:0000256" key="5">
    <source>
        <dbReference type="PROSITE-ProRule" id="PRU01282"/>
    </source>
</evidence>
<evidence type="ECO:0000259" key="6">
    <source>
        <dbReference type="Pfam" id="PF01926"/>
    </source>
</evidence>
<dbReference type="Pfam" id="PF01926">
    <property type="entry name" value="MMR_HSR1"/>
    <property type="match status" value="1"/>
</dbReference>
<keyword evidence="8" id="KW-1185">Reference proteome</keyword>
<evidence type="ECO:0000313" key="8">
    <source>
        <dbReference type="Proteomes" id="UP000245081"/>
    </source>
</evidence>
<evidence type="ECO:0000313" key="7">
    <source>
        <dbReference type="EMBL" id="GBG15153.1"/>
    </source>
</evidence>
<name>A0A2R5FEI7_9PROT</name>
<organism evidence="7 8">
    <name type="scientific">Novimethylophilus kurashikiensis</name>
    <dbReference type="NCBI Taxonomy" id="1825523"/>
    <lineage>
        <taxon>Bacteria</taxon>
        <taxon>Pseudomonadati</taxon>
        <taxon>Pseudomonadota</taxon>
        <taxon>Betaproteobacteria</taxon>
        <taxon>Nitrosomonadales</taxon>
        <taxon>Methylophilaceae</taxon>
        <taxon>Novimethylophilus</taxon>
    </lineage>
</organism>
<dbReference type="Gene3D" id="3.40.50.300">
    <property type="entry name" value="P-loop containing nucleotide triphosphate hydrolases"/>
    <property type="match status" value="1"/>
</dbReference>
<protein>
    <submittedName>
        <fullName evidence="7">Ribosome biogenesis GTPase A</fullName>
    </submittedName>
</protein>
<dbReference type="GO" id="GO:0006412">
    <property type="term" value="P:translation"/>
    <property type="evidence" value="ECO:0007669"/>
    <property type="project" value="TreeGrafter"/>
</dbReference>
<dbReference type="SUPFAM" id="SSF52833">
    <property type="entry name" value="Thioredoxin-like"/>
    <property type="match status" value="1"/>
</dbReference>
<accession>A0A2R5FEI7</accession>
<dbReference type="NCBIfam" id="TIGR00014">
    <property type="entry name" value="arsC"/>
    <property type="match status" value="1"/>
</dbReference>
<dbReference type="PANTHER" id="PTHR45782:SF4">
    <property type="entry name" value="MITOCHONDRIAL RIBOSOME-ASSOCIATED GTPASE 1"/>
    <property type="match status" value="1"/>
</dbReference>
<dbReference type="GO" id="GO:0005525">
    <property type="term" value="F:GTP binding"/>
    <property type="evidence" value="ECO:0007669"/>
    <property type="project" value="UniProtKB-KW"/>
</dbReference>
<dbReference type="OrthoDB" id="9779790at2"/>
<dbReference type="PANTHER" id="PTHR45782">
    <property type="entry name" value="MITOCHONDRIAL RIBOSOME-ASSOCIATED GTPASE 1"/>
    <property type="match status" value="1"/>
</dbReference>
<dbReference type="PROSITE" id="PS51353">
    <property type="entry name" value="ARSC"/>
    <property type="match status" value="1"/>
</dbReference>
<keyword evidence="4" id="KW-0342">GTP-binding</keyword>
<keyword evidence="2" id="KW-0547">Nucleotide-binding</keyword>
<dbReference type="GO" id="GO:0008794">
    <property type="term" value="F:arsenate reductase (glutaredoxin) activity"/>
    <property type="evidence" value="ECO:0007669"/>
    <property type="project" value="InterPro"/>
</dbReference>
<sequence length="401" mass="44819">MAIQWFPGHMNSARKKAAENMETTDVVIEVLDARLPEASHNPMLNELRLQRQRPCLKVLNKADIADPAVTQAWLDYFNRLPNVKAVALSCKKPGEAAKIPELCRSLAPHRGTNLKPLRMMIMGIPNVGKSTLINALLNRRVAKVGDEPAVTKHQQRYDLNAQMSLTDTPGMMWPKIAHESDGYMLAASHAIGTNAVIEEEVAVYLADLLIQRYPNLLIERYKVDLEGLDGTALIEAIAQRRGYRLKGGAVDFEKAALMLLVDYRTGVLGRISLESPESRIAMLAAAAMQVRIYHNPRCSKSRGACDLLAEKGIKPEVVEYLKQPPTKEELRALLTKLDMKPVDIVRHSEEIYRQEYAEKNLDDEAWLDALIAHPVLIERPIVVVGDKAVIGRPPEKILELL</sequence>
<dbReference type="InterPro" id="IPR027417">
    <property type="entry name" value="P-loop_NTPase"/>
</dbReference>
<dbReference type="CDD" id="cd03034">
    <property type="entry name" value="ArsC_ArsC"/>
    <property type="match status" value="1"/>
</dbReference>
<gene>
    <name evidence="7" type="primary">rbgA</name>
    <name evidence="7" type="ORF">NMK_2756</name>
</gene>
<dbReference type="InterPro" id="IPR023179">
    <property type="entry name" value="GTP-bd_ortho_bundle_sf"/>
</dbReference>